<gene>
    <name evidence="2" type="ORF">nbrc107697_05670</name>
</gene>
<dbReference type="OrthoDB" id="9796962at2"/>
<dbReference type="InterPro" id="IPR036182">
    <property type="entry name" value="PCuAC_sf"/>
</dbReference>
<sequence>MSSSILSTPRRRRWAATVLTAVATAGILAGCGNDDAAPLTITDQWVKAAPSGMTAAFGTLTNNGTQTVRVVSASSPSAGRTEIHEVVPVAGAMQMRPKQGGLAIPPGGTATLKPGGDHIMLFDLPKPVTAGQNVSITLVLGDGTSVDFTAQARDFPGANESYGH</sequence>
<keyword evidence="3" id="KW-1185">Reference proteome</keyword>
<evidence type="ECO:0000256" key="1">
    <source>
        <dbReference type="SAM" id="SignalP"/>
    </source>
</evidence>
<dbReference type="Gene3D" id="2.60.40.1890">
    <property type="entry name" value="PCu(A)C copper chaperone"/>
    <property type="match status" value="1"/>
</dbReference>
<dbReference type="SUPFAM" id="SSF110087">
    <property type="entry name" value="DR1885-like metal-binding protein"/>
    <property type="match status" value="1"/>
</dbReference>
<accession>A0A7M3SV54</accession>
<dbReference type="InterPro" id="IPR058248">
    <property type="entry name" value="Lxx211020-like"/>
</dbReference>
<evidence type="ECO:0000313" key="3">
    <source>
        <dbReference type="Proteomes" id="UP000444980"/>
    </source>
</evidence>
<dbReference type="PANTHER" id="PTHR36302:SF1">
    <property type="entry name" value="COPPER CHAPERONE PCU(A)C"/>
    <property type="match status" value="1"/>
</dbReference>
<organism evidence="2 3">
    <name type="scientific">Gordonia crocea</name>
    <dbReference type="NCBI Taxonomy" id="589162"/>
    <lineage>
        <taxon>Bacteria</taxon>
        <taxon>Bacillati</taxon>
        <taxon>Actinomycetota</taxon>
        <taxon>Actinomycetes</taxon>
        <taxon>Mycobacteriales</taxon>
        <taxon>Gordoniaceae</taxon>
        <taxon>Gordonia</taxon>
    </lineage>
</organism>
<dbReference type="Pfam" id="PF04314">
    <property type="entry name" value="PCuAC"/>
    <property type="match status" value="1"/>
</dbReference>
<evidence type="ECO:0008006" key="4">
    <source>
        <dbReference type="Google" id="ProtNLM"/>
    </source>
</evidence>
<reference evidence="3" key="1">
    <citation type="submission" date="2019-06" db="EMBL/GenBank/DDBJ databases">
        <title>Gordonia isolated from sludge of a wastewater treatment plant.</title>
        <authorList>
            <person name="Tamura T."/>
            <person name="Aoyama K."/>
            <person name="Kang Y."/>
            <person name="Saito S."/>
            <person name="Akiyama N."/>
            <person name="Yazawa K."/>
            <person name="Gonoi T."/>
            <person name="Mikami Y."/>
        </authorList>
    </citation>
    <scope>NUCLEOTIDE SEQUENCE [LARGE SCALE GENOMIC DNA]</scope>
    <source>
        <strain evidence="3">NBRC 107697</strain>
    </source>
</reference>
<feature type="signal peptide" evidence="1">
    <location>
        <begin position="1"/>
        <end position="36"/>
    </location>
</feature>
<evidence type="ECO:0000313" key="2">
    <source>
        <dbReference type="EMBL" id="GED96528.1"/>
    </source>
</evidence>
<dbReference type="AlphaFoldDB" id="A0A7M3SV54"/>
<dbReference type="RefSeq" id="WP_161925986.1">
    <property type="nucleotide sequence ID" value="NZ_BJOU01000001.1"/>
</dbReference>
<dbReference type="PANTHER" id="PTHR36302">
    <property type="entry name" value="BLR7088 PROTEIN"/>
    <property type="match status" value="1"/>
</dbReference>
<keyword evidence="1" id="KW-0732">Signal</keyword>
<feature type="chain" id="PRO_5029841942" description="Lipoprotein" evidence="1">
    <location>
        <begin position="37"/>
        <end position="164"/>
    </location>
</feature>
<name>A0A7M3SV54_9ACTN</name>
<dbReference type="Proteomes" id="UP000444980">
    <property type="component" value="Unassembled WGS sequence"/>
</dbReference>
<dbReference type="InterPro" id="IPR007410">
    <property type="entry name" value="LpqE-like"/>
</dbReference>
<dbReference type="EMBL" id="BJOU01000001">
    <property type="protein sequence ID" value="GED96528.1"/>
    <property type="molecule type" value="Genomic_DNA"/>
</dbReference>
<protein>
    <recommendedName>
        <fullName evidence="4">Lipoprotein</fullName>
    </recommendedName>
</protein>
<proteinExistence type="predicted"/>
<comment type="caution">
    <text evidence="2">The sequence shown here is derived from an EMBL/GenBank/DDBJ whole genome shotgun (WGS) entry which is preliminary data.</text>
</comment>